<dbReference type="AlphaFoldDB" id="A0A261RTJ2"/>
<reference evidence="6" key="1">
    <citation type="submission" date="2017-05" db="EMBL/GenBank/DDBJ databases">
        <title>Complete and WGS of Bordetella genogroups.</title>
        <authorList>
            <person name="Spilker T."/>
            <person name="Lipuma J."/>
        </authorList>
    </citation>
    <scope>NUCLEOTIDE SEQUENCE [LARGE SCALE GENOMIC DNA]</scope>
    <source>
        <strain evidence="6">AU18089</strain>
    </source>
</reference>
<feature type="compositionally biased region" description="Polar residues" evidence="1">
    <location>
        <begin position="278"/>
        <end position="287"/>
    </location>
</feature>
<evidence type="ECO:0000313" key="5">
    <source>
        <dbReference type="EMBL" id="OZI27583.1"/>
    </source>
</evidence>
<evidence type="ECO:0000313" key="6">
    <source>
        <dbReference type="Proteomes" id="UP000216947"/>
    </source>
</evidence>
<dbReference type="Proteomes" id="UP000216947">
    <property type="component" value="Unassembled WGS sequence"/>
</dbReference>
<sequence>MHCRPSIPARRWRTATLAGALGACFACAALAQEPRHTLRLVSETPAVASSAPLSAQELRDTAVDAYLYAYPLVLMEATRRSSTQVQHALAGKAPMNQFGHRTVFPDPGNTDVAWPSTDMLYSSLWYDVSRQPLVIRVPASGGRYYALSLLDMWTDEFDSRGTRTTGNGEQTFVLVGPHWQGIAPAGMDVVRSPTNMGWLIARIQAGGPHEYAAVNQFQAGLTATALPVAPPAPATPPRPGAAKPAVWPQSPASPGYSPVGAASALPPPAPVQPASSVTWDTQGTPGQQVAAMDPATFFTVFSELLQANPPHANDNAILSRLRRIGLAGPQPFVYSNLDPVVQQALADARPVAGRRIADAVARMGTPLNGWNTVLHGIGSYGTDYTRRAAVAYAGLGATTPHDALYPITTVDEDGELLDSNEEYVLHFDKGQLPPVNASWSLTLYNAQQGLAPNRKGRYALRSTDPLQYNADGSLDIYIQRDDPGPGKSQNWLPAPDQGNFMLNMRLYWPQDIALDGQWAPPPVRED</sequence>
<feature type="region of interest" description="Disordered" evidence="1">
    <location>
        <begin position="228"/>
        <end position="287"/>
    </location>
</feature>
<dbReference type="InterPro" id="IPR010679">
    <property type="entry name" value="DUF1254"/>
</dbReference>
<organism evidence="5 6">
    <name type="scientific">Bordetella genomosp. 7</name>
    <dbReference type="NCBI Taxonomy" id="1416805"/>
    <lineage>
        <taxon>Bacteria</taxon>
        <taxon>Pseudomonadati</taxon>
        <taxon>Pseudomonadota</taxon>
        <taxon>Betaproteobacteria</taxon>
        <taxon>Burkholderiales</taxon>
        <taxon>Alcaligenaceae</taxon>
        <taxon>Bordetella</taxon>
    </lineage>
</organism>
<evidence type="ECO:0000259" key="4">
    <source>
        <dbReference type="Pfam" id="PF06863"/>
    </source>
</evidence>
<dbReference type="PANTHER" id="PTHR36509:SF2">
    <property type="entry name" value="BLL3101 PROTEIN"/>
    <property type="match status" value="1"/>
</dbReference>
<protein>
    <recommendedName>
        <fullName evidence="7">DUF1254 domain-containing protein</fullName>
    </recommendedName>
</protein>
<name>A0A261RTJ2_9BORD</name>
<accession>A0A261RTJ2</accession>
<comment type="caution">
    <text evidence="5">The sequence shown here is derived from an EMBL/GenBank/DDBJ whole genome shotgun (WGS) entry which is preliminary data.</text>
</comment>
<evidence type="ECO:0000259" key="3">
    <source>
        <dbReference type="Pfam" id="PF06742"/>
    </source>
</evidence>
<dbReference type="PROSITE" id="PS51257">
    <property type="entry name" value="PROKAR_LIPOPROTEIN"/>
    <property type="match status" value="1"/>
</dbReference>
<dbReference type="Gene3D" id="2.60.120.600">
    <property type="entry name" value="Domain of unknown function DUF1214, C-terminal domain"/>
    <property type="match status" value="1"/>
</dbReference>
<feature type="chain" id="PRO_5012627725" description="DUF1254 domain-containing protein" evidence="2">
    <location>
        <begin position="32"/>
        <end position="526"/>
    </location>
</feature>
<dbReference type="InterPro" id="IPR037050">
    <property type="entry name" value="DUF1254_sf"/>
</dbReference>
<evidence type="ECO:0008006" key="7">
    <source>
        <dbReference type="Google" id="ProtNLM"/>
    </source>
</evidence>
<dbReference type="SUPFAM" id="SSF160935">
    <property type="entry name" value="VPA0735-like"/>
    <property type="match status" value="1"/>
</dbReference>
<dbReference type="RefSeq" id="WP_026640856.1">
    <property type="nucleotide sequence ID" value="NZ_NEVK01000001.1"/>
</dbReference>
<evidence type="ECO:0000256" key="1">
    <source>
        <dbReference type="SAM" id="MobiDB-lite"/>
    </source>
</evidence>
<proteinExistence type="predicted"/>
<dbReference type="Gene3D" id="2.60.40.1610">
    <property type="entry name" value="Domain of unknown function DUF1254"/>
    <property type="match status" value="1"/>
</dbReference>
<keyword evidence="2" id="KW-0732">Signal</keyword>
<keyword evidence="6" id="KW-1185">Reference proteome</keyword>
<feature type="compositionally biased region" description="Pro residues" evidence="1">
    <location>
        <begin position="228"/>
        <end position="239"/>
    </location>
</feature>
<dbReference type="InterPro" id="IPR037049">
    <property type="entry name" value="DUF1214_C_sf"/>
</dbReference>
<dbReference type="InterPro" id="IPR010621">
    <property type="entry name" value="DUF1214"/>
</dbReference>
<dbReference type="Pfam" id="PF06742">
    <property type="entry name" value="DUF1214"/>
    <property type="match status" value="1"/>
</dbReference>
<feature type="domain" description="DUF1254" evidence="4">
    <location>
        <begin position="95"/>
        <end position="224"/>
    </location>
</feature>
<gene>
    <name evidence="5" type="ORF">CAL19_00405</name>
</gene>
<evidence type="ECO:0000256" key="2">
    <source>
        <dbReference type="SAM" id="SignalP"/>
    </source>
</evidence>
<dbReference type="PANTHER" id="PTHR36509">
    <property type="entry name" value="BLL3101 PROTEIN"/>
    <property type="match status" value="1"/>
</dbReference>
<feature type="signal peptide" evidence="2">
    <location>
        <begin position="1"/>
        <end position="31"/>
    </location>
</feature>
<feature type="domain" description="DUF1214" evidence="3">
    <location>
        <begin position="403"/>
        <end position="510"/>
    </location>
</feature>
<dbReference type="Pfam" id="PF06863">
    <property type="entry name" value="DUF1254"/>
    <property type="match status" value="1"/>
</dbReference>
<dbReference type="EMBL" id="NEVK01000001">
    <property type="protein sequence ID" value="OZI27583.1"/>
    <property type="molecule type" value="Genomic_DNA"/>
</dbReference>